<reference evidence="2" key="2">
    <citation type="submission" date="2023-02" db="EMBL/GenBank/DDBJ databases">
        <authorList>
            <consortium name="DOE Joint Genome Institute"/>
            <person name="Mondo S.J."/>
            <person name="Chang Y."/>
            <person name="Wang Y."/>
            <person name="Ahrendt S."/>
            <person name="Andreopoulos W."/>
            <person name="Barry K."/>
            <person name="Beard J."/>
            <person name="Benny G.L."/>
            <person name="Blankenship S."/>
            <person name="Bonito G."/>
            <person name="Cuomo C."/>
            <person name="Desiro A."/>
            <person name="Gervers K.A."/>
            <person name="Hundley H."/>
            <person name="Kuo A."/>
            <person name="LaButti K."/>
            <person name="Lang B.F."/>
            <person name="Lipzen A."/>
            <person name="O'Donnell K."/>
            <person name="Pangilinan J."/>
            <person name="Reynolds N."/>
            <person name="Sandor L."/>
            <person name="Smith M.W."/>
            <person name="Tsang A."/>
            <person name="Grigoriev I.V."/>
            <person name="Stajich J.E."/>
            <person name="Spatafora J.W."/>
        </authorList>
    </citation>
    <scope>NUCLEOTIDE SEQUENCE</scope>
    <source>
        <strain evidence="2">RSA 2281</strain>
    </source>
</reference>
<keyword evidence="1" id="KW-0472">Membrane</keyword>
<dbReference type="Proteomes" id="UP001209540">
    <property type="component" value="Unassembled WGS sequence"/>
</dbReference>
<feature type="transmembrane region" description="Helical" evidence="1">
    <location>
        <begin position="384"/>
        <end position="401"/>
    </location>
</feature>
<evidence type="ECO:0000256" key="1">
    <source>
        <dbReference type="SAM" id="Phobius"/>
    </source>
</evidence>
<evidence type="ECO:0000313" key="2">
    <source>
        <dbReference type="EMBL" id="KAI9274472.1"/>
    </source>
</evidence>
<gene>
    <name evidence="2" type="ORF">BDA99DRAFT_533111</name>
</gene>
<keyword evidence="1" id="KW-1133">Transmembrane helix</keyword>
<organism evidence="2 3">
    <name type="scientific">Phascolomyces articulosus</name>
    <dbReference type="NCBI Taxonomy" id="60185"/>
    <lineage>
        <taxon>Eukaryota</taxon>
        <taxon>Fungi</taxon>
        <taxon>Fungi incertae sedis</taxon>
        <taxon>Mucoromycota</taxon>
        <taxon>Mucoromycotina</taxon>
        <taxon>Mucoromycetes</taxon>
        <taxon>Mucorales</taxon>
        <taxon>Lichtheimiaceae</taxon>
        <taxon>Phascolomyces</taxon>
    </lineage>
</organism>
<keyword evidence="3" id="KW-1185">Reference proteome</keyword>
<proteinExistence type="predicted"/>
<evidence type="ECO:0000313" key="3">
    <source>
        <dbReference type="Proteomes" id="UP001209540"/>
    </source>
</evidence>
<dbReference type="AlphaFoldDB" id="A0AAD5K8D1"/>
<comment type="caution">
    <text evidence="2">The sequence shown here is derived from an EMBL/GenBank/DDBJ whole genome shotgun (WGS) entry which is preliminary data.</text>
</comment>
<protein>
    <submittedName>
        <fullName evidence="2">Uncharacterized protein</fullName>
    </submittedName>
</protein>
<sequence>MSHPELWRTITCDVFRIMRFESAVVCNWLADNSDIGSYIHHLNLQCRSDSFFNNTKACQDITILEQKLIAAALVKNQHSFRKIPINITGITFGQYGATISTAKILSVYPNLTSFTYISGFSMNVIVGDLSLFDLHTIVVNLELEAQLINARCDDTVMEATNDSCPMLEIFVYNYLGTGTLLVDEQLLKENNKSSGLRVLHASRKRHRCVSFMPLVTRIGTCWNISPSSSRKSTINIIASQTLYLQSTSPSLEEDKQDNNLDEGVRMDREIDLLRLFTKHDRSSDCPPEHVEIHGSNDLPYEVLYALASIPKLKKIVLRSCKNRRGYTFPETGLDYFLDKINPDTIEYVEFNDMAVVQDSTIAKLLKLSRLKTITLTKLRSISDLAVWLTIFLITIIMEMILP</sequence>
<reference evidence="2" key="1">
    <citation type="journal article" date="2022" name="IScience">
        <title>Evolution of zygomycete secretomes and the origins of terrestrial fungal ecologies.</title>
        <authorList>
            <person name="Chang Y."/>
            <person name="Wang Y."/>
            <person name="Mondo S."/>
            <person name="Ahrendt S."/>
            <person name="Andreopoulos W."/>
            <person name="Barry K."/>
            <person name="Beard J."/>
            <person name="Benny G.L."/>
            <person name="Blankenship S."/>
            <person name="Bonito G."/>
            <person name="Cuomo C."/>
            <person name="Desiro A."/>
            <person name="Gervers K.A."/>
            <person name="Hundley H."/>
            <person name="Kuo A."/>
            <person name="LaButti K."/>
            <person name="Lang B.F."/>
            <person name="Lipzen A."/>
            <person name="O'Donnell K."/>
            <person name="Pangilinan J."/>
            <person name="Reynolds N."/>
            <person name="Sandor L."/>
            <person name="Smith M.E."/>
            <person name="Tsang A."/>
            <person name="Grigoriev I.V."/>
            <person name="Stajich J.E."/>
            <person name="Spatafora J.W."/>
        </authorList>
    </citation>
    <scope>NUCLEOTIDE SEQUENCE</scope>
    <source>
        <strain evidence="2">RSA 2281</strain>
    </source>
</reference>
<name>A0AAD5K8D1_9FUNG</name>
<accession>A0AAD5K8D1</accession>
<keyword evidence="1" id="KW-0812">Transmembrane</keyword>
<dbReference type="EMBL" id="JAIXMP010000004">
    <property type="protein sequence ID" value="KAI9274472.1"/>
    <property type="molecule type" value="Genomic_DNA"/>
</dbReference>